<dbReference type="InterPro" id="IPR008331">
    <property type="entry name" value="Ferritin_DPS_dom"/>
</dbReference>
<keyword evidence="13" id="KW-1185">Reference proteome</keyword>
<dbReference type="SUPFAM" id="SSF47240">
    <property type="entry name" value="Ferritin-like"/>
    <property type="match status" value="1"/>
</dbReference>
<evidence type="ECO:0000256" key="4">
    <source>
        <dbReference type="ARBA" id="ARBA00022496"/>
    </source>
</evidence>
<evidence type="ECO:0000256" key="10">
    <source>
        <dbReference type="RuleBase" id="RU000623"/>
    </source>
</evidence>
<dbReference type="PANTHER" id="PTHR30295:SF9">
    <property type="entry name" value="BACTERIOFERRITIN"/>
    <property type="match status" value="1"/>
</dbReference>
<evidence type="ECO:0000256" key="5">
    <source>
        <dbReference type="ARBA" id="ARBA00023002"/>
    </source>
</evidence>
<dbReference type="EC" id="1.16.3.1" evidence="9"/>
<dbReference type="RefSeq" id="WP_206593970.1">
    <property type="nucleotide sequence ID" value="NZ_JAFKCS010000007.1"/>
</dbReference>
<comment type="catalytic activity">
    <reaction evidence="8">
        <text>Fe(2+)(in) = Fe(2+)(out)</text>
        <dbReference type="Rhea" id="RHEA:28486"/>
        <dbReference type="ChEBI" id="CHEBI:29033"/>
    </reaction>
</comment>
<protein>
    <recommendedName>
        <fullName evidence="9 10">Bacterioferritin</fullName>
        <ecNumber evidence="9">1.16.3.1</ecNumber>
    </recommendedName>
</protein>
<keyword evidence="9 10" id="KW-0479">Metal-binding</keyword>
<keyword evidence="10" id="KW-0349">Heme</keyword>
<dbReference type="CDD" id="cd00907">
    <property type="entry name" value="Bacterioferritin"/>
    <property type="match status" value="1"/>
</dbReference>
<keyword evidence="6 9" id="KW-0408">Iron</keyword>
<keyword evidence="2 9" id="KW-0409">Iron storage</keyword>
<evidence type="ECO:0000259" key="11">
    <source>
        <dbReference type="PROSITE" id="PS50905"/>
    </source>
</evidence>
<feature type="domain" description="Ferritin-like diiron" evidence="11">
    <location>
        <begin position="1"/>
        <end position="146"/>
    </location>
</feature>
<dbReference type="PIRSF" id="PIRSF002560">
    <property type="entry name" value="Bacterioferritin"/>
    <property type="match status" value="1"/>
</dbReference>
<name>A0ABS3CSP5_9ALTE</name>
<keyword evidence="4" id="KW-0410">Iron transport</keyword>
<accession>A0ABS3CSP5</accession>
<dbReference type="InterPro" id="IPR009040">
    <property type="entry name" value="Ferritin-like_diiron"/>
</dbReference>
<evidence type="ECO:0000256" key="7">
    <source>
        <dbReference type="ARBA" id="ARBA00023065"/>
    </source>
</evidence>
<evidence type="ECO:0000256" key="1">
    <source>
        <dbReference type="ARBA" id="ARBA00008093"/>
    </source>
</evidence>
<dbReference type="Pfam" id="PF00210">
    <property type="entry name" value="Ferritin"/>
    <property type="match status" value="1"/>
</dbReference>
<dbReference type="PROSITE" id="PS50905">
    <property type="entry name" value="FERRITIN_LIKE"/>
    <property type="match status" value="1"/>
</dbReference>
<dbReference type="PROSITE" id="PS00549">
    <property type="entry name" value="BACTERIOFERRITIN"/>
    <property type="match status" value="1"/>
</dbReference>
<dbReference type="InterPro" id="IPR002024">
    <property type="entry name" value="Bacterioferritin"/>
</dbReference>
<comment type="caution">
    <text evidence="12">The sequence shown here is derived from an EMBL/GenBank/DDBJ whole genome shotgun (WGS) entry which is preliminary data.</text>
</comment>
<dbReference type="InterPro" id="IPR009078">
    <property type="entry name" value="Ferritin-like_SF"/>
</dbReference>
<gene>
    <name evidence="12" type="primary">bfr</name>
    <name evidence="12" type="ORF">J0A65_09690</name>
</gene>
<comment type="function">
    <text evidence="9">Iron-storage protein, whose ferroxidase center binds Fe(2+), oxidizes it using dioxygen to Fe(3+), and participates in the subsequent Fe(3+) oxide mineral core formation within the central cavity of the BFR protein shell.</text>
</comment>
<evidence type="ECO:0000256" key="2">
    <source>
        <dbReference type="ARBA" id="ARBA00022434"/>
    </source>
</evidence>
<dbReference type="PRINTS" id="PR00601">
    <property type="entry name" value="BACFERRITIN"/>
</dbReference>
<evidence type="ECO:0000256" key="6">
    <source>
        <dbReference type="ARBA" id="ARBA00023004"/>
    </source>
</evidence>
<proteinExistence type="inferred from homology"/>
<evidence type="ECO:0000313" key="12">
    <source>
        <dbReference type="EMBL" id="MBN7820137.1"/>
    </source>
</evidence>
<dbReference type="PANTHER" id="PTHR30295">
    <property type="entry name" value="BACTERIOFERRITIN"/>
    <property type="match status" value="1"/>
</dbReference>
<dbReference type="NCBIfam" id="TIGR00754">
    <property type="entry name" value="bfr"/>
    <property type="match status" value="1"/>
</dbReference>
<evidence type="ECO:0000256" key="9">
    <source>
        <dbReference type="PIRNR" id="PIRNR002560"/>
    </source>
</evidence>
<sequence length="155" mass="17978">MKGNAKIIDALNLLLANELTAMDQYFIHSRMYQDFGLNKLFERIDHEFDDEKGHAAALIERILFLEGTPDMTKRDGLNIGQDVPAMLQADLSLEYDVQRLLKDTIKLCEQEQDYVSRDMLTGLLKDTEDDHAYWLEQQLRLIKLVGLPNYLQSQM</sequence>
<evidence type="ECO:0000256" key="8">
    <source>
        <dbReference type="ARBA" id="ARBA00036243"/>
    </source>
</evidence>
<dbReference type="EMBL" id="JAFKCS010000007">
    <property type="protein sequence ID" value="MBN7820137.1"/>
    <property type="molecule type" value="Genomic_DNA"/>
</dbReference>
<evidence type="ECO:0000313" key="13">
    <source>
        <dbReference type="Proteomes" id="UP000663992"/>
    </source>
</evidence>
<dbReference type="Proteomes" id="UP000663992">
    <property type="component" value="Unassembled WGS sequence"/>
</dbReference>
<evidence type="ECO:0000256" key="3">
    <source>
        <dbReference type="ARBA" id="ARBA00022448"/>
    </source>
</evidence>
<keyword evidence="5" id="KW-0560">Oxidoreductase</keyword>
<keyword evidence="3" id="KW-0813">Transport</keyword>
<keyword evidence="7" id="KW-0406">Ion transport</keyword>
<dbReference type="Gene3D" id="1.20.1260.10">
    <property type="match status" value="1"/>
</dbReference>
<organism evidence="12 13">
    <name type="scientific">Bowmanella yangjiangensis</name>
    <dbReference type="NCBI Taxonomy" id="2811230"/>
    <lineage>
        <taxon>Bacteria</taxon>
        <taxon>Pseudomonadati</taxon>
        <taxon>Pseudomonadota</taxon>
        <taxon>Gammaproteobacteria</taxon>
        <taxon>Alteromonadales</taxon>
        <taxon>Alteromonadaceae</taxon>
        <taxon>Bowmanella</taxon>
    </lineage>
</organism>
<comment type="similarity">
    <text evidence="1 9 10">Belongs to the bacterioferritin family.</text>
</comment>
<comment type="catalytic activity">
    <reaction evidence="9">
        <text>4 Fe(2+) + O2 + 4 H(+) = 4 Fe(3+) + 2 H2O</text>
        <dbReference type="Rhea" id="RHEA:11148"/>
        <dbReference type="ChEBI" id="CHEBI:15377"/>
        <dbReference type="ChEBI" id="CHEBI:15378"/>
        <dbReference type="ChEBI" id="CHEBI:15379"/>
        <dbReference type="ChEBI" id="CHEBI:29033"/>
        <dbReference type="ChEBI" id="CHEBI:29034"/>
        <dbReference type="EC" id="1.16.3.1"/>
    </reaction>
</comment>
<reference evidence="12 13" key="1">
    <citation type="submission" date="2021-03" db="EMBL/GenBank/DDBJ databases">
        <title>novel species isolated from a fishpond in China.</title>
        <authorList>
            <person name="Lu H."/>
            <person name="Cai Z."/>
        </authorList>
    </citation>
    <scope>NUCLEOTIDE SEQUENCE [LARGE SCALE GENOMIC DNA]</scope>
    <source>
        <strain evidence="12 13">Y57</strain>
    </source>
</reference>
<dbReference type="InterPro" id="IPR012347">
    <property type="entry name" value="Ferritin-like"/>
</dbReference>